<gene>
    <name evidence="1" type="ORF">BKM31_22470</name>
</gene>
<dbReference type="Proteomes" id="UP000190797">
    <property type="component" value="Chromosome"/>
</dbReference>
<protein>
    <recommendedName>
        <fullName evidence="3">FAD/NAD(P)-binding domain-containing protein</fullName>
    </recommendedName>
</protein>
<evidence type="ECO:0008006" key="3">
    <source>
        <dbReference type="Google" id="ProtNLM"/>
    </source>
</evidence>
<dbReference type="EMBL" id="CP017717">
    <property type="protein sequence ID" value="AQZ63856.1"/>
    <property type="molecule type" value="Genomic_DNA"/>
</dbReference>
<proteinExistence type="predicted"/>
<dbReference type="AlphaFoldDB" id="A0A1V0A0W3"/>
<dbReference type="KEGG" id="noa:BKM31_22470"/>
<dbReference type="Gene3D" id="3.50.50.60">
    <property type="entry name" value="FAD/NAD(P)-binding domain"/>
    <property type="match status" value="1"/>
</dbReference>
<sequence length="89" mass="9530">MYGGTCITIACVPTKALVYQAEHPDRRLGEAAWFEQAAAKKTALAEAMRARNFEMFDSPETSTVITGRARFAGPHTLLVTDAGADRAAG</sequence>
<name>A0A1V0A0W3_9ACTN</name>
<organism evidence="1 2">
    <name type="scientific">[Actinomadura] parvosata subsp. kistnae</name>
    <dbReference type="NCBI Taxonomy" id="1909395"/>
    <lineage>
        <taxon>Bacteria</taxon>
        <taxon>Bacillati</taxon>
        <taxon>Actinomycetota</taxon>
        <taxon>Actinomycetes</taxon>
        <taxon>Streptosporangiales</taxon>
        <taxon>Streptosporangiaceae</taxon>
        <taxon>Nonomuraea</taxon>
    </lineage>
</organism>
<dbReference type="InterPro" id="IPR036188">
    <property type="entry name" value="FAD/NAD-bd_sf"/>
</dbReference>
<evidence type="ECO:0000313" key="1">
    <source>
        <dbReference type="EMBL" id="AQZ63856.1"/>
    </source>
</evidence>
<keyword evidence="2" id="KW-1185">Reference proteome</keyword>
<accession>A0A1V0A0W3</accession>
<dbReference type="STRING" id="1909395.BKM31_22470"/>
<evidence type="ECO:0000313" key="2">
    <source>
        <dbReference type="Proteomes" id="UP000190797"/>
    </source>
</evidence>
<reference evidence="2" key="1">
    <citation type="journal article" date="2017" name="Med. Chem. Commun.">
        <title>Nonomuraea sp. ATCC 55076 harbours the largest actinomycete chromosome to date and the kistamicin biosynthetic gene cluster.</title>
        <authorList>
            <person name="Nazari B."/>
            <person name="Forneris C.C."/>
            <person name="Gibson M.I."/>
            <person name="Moon K."/>
            <person name="Schramma K.R."/>
            <person name="Seyedsayamdost M.R."/>
        </authorList>
    </citation>
    <scope>NUCLEOTIDE SEQUENCE [LARGE SCALE GENOMIC DNA]</scope>
    <source>
        <strain evidence="2">ATCC 55076</strain>
    </source>
</reference>